<name>A0A089Q119_9ENTR</name>
<protein>
    <recommendedName>
        <fullName evidence="2">Apo-citrate lyase phosphoribosyl-dephospho-CoA transferase</fullName>
        <ecNumber evidence="1">2.7.7.61</ecNumber>
    </recommendedName>
</protein>
<evidence type="ECO:0000313" key="6">
    <source>
        <dbReference type="EMBL" id="AIR04866.1"/>
    </source>
</evidence>
<accession>A0A089Q119</accession>
<sequence>MSETLLEVQGVTLAALLEAKERRANRQHEWLLKHSQPVLSLTLVTPGPLKDSIRYRNCMAVALQACDQLLWRYRWPVLERRVLWLPTGAEAMWSVAHSASELKAATVELEQTHPLGRLWDADVICPQNGPVGRTSLDLSGRRCLVCNEPAHACARSRRHPMDEVTARVERLIDGWFSRD</sequence>
<keyword evidence="7" id="KW-1185">Reference proteome</keyword>
<evidence type="ECO:0000256" key="5">
    <source>
        <dbReference type="ARBA" id="ARBA00048574"/>
    </source>
</evidence>
<dbReference type="AlphaFoldDB" id="A0A089Q119"/>
<keyword evidence="3 6" id="KW-0808">Transferase</keyword>
<dbReference type="Pfam" id="PF03802">
    <property type="entry name" value="CitX"/>
    <property type="match status" value="1"/>
</dbReference>
<keyword evidence="4" id="KW-0548">Nucleotidyltransferase</keyword>
<evidence type="ECO:0000256" key="4">
    <source>
        <dbReference type="ARBA" id="ARBA00022695"/>
    </source>
</evidence>
<evidence type="ECO:0000313" key="7">
    <source>
        <dbReference type="Proteomes" id="UP000029481"/>
    </source>
</evidence>
<dbReference type="GO" id="GO:0050519">
    <property type="term" value="F:holo-citrate lyase synthase activity"/>
    <property type="evidence" value="ECO:0007669"/>
    <property type="project" value="UniProtKB-EC"/>
</dbReference>
<evidence type="ECO:0000256" key="3">
    <source>
        <dbReference type="ARBA" id="ARBA00022679"/>
    </source>
</evidence>
<keyword evidence="6" id="KW-0456">Lyase</keyword>
<dbReference type="KEGG" id="cnt:JT31_09640"/>
<evidence type="ECO:0000256" key="1">
    <source>
        <dbReference type="ARBA" id="ARBA00012524"/>
    </source>
</evidence>
<reference evidence="6 7" key="1">
    <citation type="submission" date="2014-09" db="EMBL/GenBank/DDBJ databases">
        <title>Cedecea neteri SSMD04 Genome Sequencing.</title>
        <authorList>
            <person name="Tan J.-Y."/>
        </authorList>
    </citation>
    <scope>NUCLEOTIDE SEQUENCE [LARGE SCALE GENOMIC DNA]</scope>
    <source>
        <strain evidence="6 7">SSMD04</strain>
    </source>
</reference>
<dbReference type="EC" id="2.7.7.61" evidence="1"/>
<dbReference type="GO" id="GO:0016829">
    <property type="term" value="F:lyase activity"/>
    <property type="evidence" value="ECO:0007669"/>
    <property type="project" value="UniProtKB-KW"/>
</dbReference>
<dbReference type="RefSeq" id="WP_038475957.1">
    <property type="nucleotide sequence ID" value="NZ_CP009451.1"/>
</dbReference>
<dbReference type="EMBL" id="CP009451">
    <property type="protein sequence ID" value="AIR04866.1"/>
    <property type="molecule type" value="Genomic_DNA"/>
</dbReference>
<dbReference type="NCBIfam" id="TIGR03124">
    <property type="entry name" value="citrate_citX"/>
    <property type="match status" value="1"/>
</dbReference>
<dbReference type="GO" id="GO:0051191">
    <property type="term" value="P:prosthetic group biosynthetic process"/>
    <property type="evidence" value="ECO:0007669"/>
    <property type="project" value="InterPro"/>
</dbReference>
<dbReference type="OrthoDB" id="3196716at2"/>
<gene>
    <name evidence="6" type="ORF">JT31_09640</name>
</gene>
<evidence type="ECO:0000256" key="2">
    <source>
        <dbReference type="ARBA" id="ARBA00016314"/>
    </source>
</evidence>
<dbReference type="InterPro" id="IPR005551">
    <property type="entry name" value="CitX"/>
</dbReference>
<proteinExistence type="predicted"/>
<organism evidence="6 7">
    <name type="scientific">Cedecea neteri</name>
    <dbReference type="NCBI Taxonomy" id="158822"/>
    <lineage>
        <taxon>Bacteria</taxon>
        <taxon>Pseudomonadati</taxon>
        <taxon>Pseudomonadota</taxon>
        <taxon>Gammaproteobacteria</taxon>
        <taxon>Enterobacterales</taxon>
        <taxon>Enterobacteriaceae</taxon>
        <taxon>Cedecea</taxon>
    </lineage>
</organism>
<dbReference type="Proteomes" id="UP000029481">
    <property type="component" value="Chromosome"/>
</dbReference>
<comment type="catalytic activity">
    <reaction evidence="5">
        <text>apo-[citrate lyase ACP] + 2'-(5''-triphospho-alpha-D-ribosyl)-3'-dephospho-CoA = holo-[citrate lyase ACP] + diphosphate</text>
        <dbReference type="Rhea" id="RHEA:16333"/>
        <dbReference type="Rhea" id="RHEA-COMP:10157"/>
        <dbReference type="Rhea" id="RHEA-COMP:10158"/>
        <dbReference type="ChEBI" id="CHEBI:29999"/>
        <dbReference type="ChEBI" id="CHEBI:33019"/>
        <dbReference type="ChEBI" id="CHEBI:61378"/>
        <dbReference type="ChEBI" id="CHEBI:82683"/>
        <dbReference type="EC" id="2.7.7.61"/>
    </reaction>
</comment>